<protein>
    <recommendedName>
        <fullName evidence="3">Kri1-like C-terminal domain-containing protein</fullName>
    </recommendedName>
</protein>
<proteinExistence type="inferred from homology"/>
<feature type="compositionally biased region" description="Acidic residues" evidence="2">
    <location>
        <begin position="85"/>
        <end position="105"/>
    </location>
</feature>
<feature type="region of interest" description="Disordered" evidence="2">
    <location>
        <begin position="305"/>
        <end position="332"/>
    </location>
</feature>
<reference evidence="4" key="1">
    <citation type="submission" date="2021-05" db="EMBL/GenBank/DDBJ databases">
        <authorList>
            <person name="Stam R."/>
        </authorList>
    </citation>
    <scope>NUCLEOTIDE SEQUENCE</scope>
    <source>
        <strain evidence="4">CS162</strain>
    </source>
</reference>
<dbReference type="PANTHER" id="PTHR14490:SF5">
    <property type="entry name" value="PROTEIN KRI1 HOMOLOG"/>
    <property type="match status" value="1"/>
</dbReference>
<dbReference type="PANTHER" id="PTHR14490">
    <property type="entry name" value="ZINC FINGER, ZZ TYPE"/>
    <property type="match status" value="1"/>
</dbReference>
<feature type="compositionally biased region" description="Basic and acidic residues" evidence="2">
    <location>
        <begin position="475"/>
        <end position="491"/>
    </location>
</feature>
<feature type="compositionally biased region" description="Basic and acidic residues" evidence="2">
    <location>
        <begin position="209"/>
        <end position="235"/>
    </location>
</feature>
<dbReference type="GO" id="GO:0030686">
    <property type="term" value="C:90S preribosome"/>
    <property type="evidence" value="ECO:0007669"/>
    <property type="project" value="TreeGrafter"/>
</dbReference>
<dbReference type="GO" id="GO:0005730">
    <property type="term" value="C:nucleolus"/>
    <property type="evidence" value="ECO:0007669"/>
    <property type="project" value="TreeGrafter"/>
</dbReference>
<dbReference type="Pfam" id="PF12936">
    <property type="entry name" value="Kri1_C"/>
    <property type="match status" value="1"/>
</dbReference>
<feature type="compositionally biased region" description="Basic and acidic residues" evidence="2">
    <location>
        <begin position="53"/>
        <end position="79"/>
    </location>
</feature>
<dbReference type="GO" id="GO:0000447">
    <property type="term" value="P:endonucleolytic cleavage in ITS1 to separate SSU-rRNA from 5.8S rRNA and LSU-rRNA from tricistronic rRNA transcript (SSU-rRNA, 5.8S rRNA, LSU-rRNA)"/>
    <property type="evidence" value="ECO:0007669"/>
    <property type="project" value="TreeGrafter"/>
</dbReference>
<keyword evidence="5" id="KW-1185">Reference proteome</keyword>
<sequence length="636" mass="72330">MAGTKEKKRTNGVKRELNATSEPPTKKAKLLDNTDDEGSDSDHGGVSLQVNEEYARKYEHNKKQAERFRLEEKYGKDKAFANGGDESEDSEEGVEEDDAAELLDEELDEQVNATLQALRAKDPRIYNKEAKFYKALEEGENGADEKEKKEASMTLRDYHTKNLLEGKFTVEDEDEDAPPRTYAQEQEDARQDLVKALKDADEEEDDDFIVAKEKPEKPKNDRVKITAEDVEKADQDPETFLSNFMASRAWVPTQSARFQPLMSDDEDEDAAADEWENSYNLYFEDTTGANEKIMTYARDAVASTTVRRDDKTGRKKAREAARAKREAERREKEQDLARLRKLKVEDMENKVKQIRQIGGLSGRDFKIEEWKDVLEADWSDEQWDAEMQKRFGDAYYGEAGVEDDEEGSKKSKKPKKPKFDDDIDIKDLVPDFKDDSDEERPDLSSDDEMPDAAAEDDDHDEAEAGASSKKSSKQRKQERAEAKSTARRDRRLIENLVNENLEYEAALASKPSKAASRFRYRETSPTSFGLTARDILLADDKALNDFAGLKKLAAFRDPIKKKKDKKFLSKKARIRQWRIDTFGDPDGPKGGFESLLGEEEAAAPSGRDNDNDGNIVEGEKKKKKRSRKRKAAAVEA</sequence>
<comment type="similarity">
    <text evidence="1">Belongs to the KRI1 family.</text>
</comment>
<feature type="compositionally biased region" description="Basic residues" evidence="2">
    <location>
        <begin position="621"/>
        <end position="636"/>
    </location>
</feature>
<gene>
    <name evidence="4" type="ORF">ALTATR162_LOCUS3219</name>
</gene>
<accession>A0A8J2I0F1</accession>
<evidence type="ECO:0000313" key="5">
    <source>
        <dbReference type="Proteomes" id="UP000676310"/>
    </source>
</evidence>
<dbReference type="EMBL" id="CAJRGZ010000016">
    <property type="protein sequence ID" value="CAG5153542.1"/>
    <property type="molecule type" value="Genomic_DNA"/>
</dbReference>
<dbReference type="AlphaFoldDB" id="A0A8J2I0F1"/>
<feature type="compositionally biased region" description="Basic and acidic residues" evidence="2">
    <location>
        <begin position="187"/>
        <end position="199"/>
    </location>
</feature>
<comment type="caution">
    <text evidence="4">The sequence shown here is derived from an EMBL/GenBank/DDBJ whole genome shotgun (WGS) entry which is preliminary data.</text>
</comment>
<feature type="region of interest" description="Disordered" evidence="2">
    <location>
        <begin position="166"/>
        <end position="236"/>
    </location>
</feature>
<dbReference type="OrthoDB" id="10252032at2759"/>
<dbReference type="Proteomes" id="UP000676310">
    <property type="component" value="Unassembled WGS sequence"/>
</dbReference>
<feature type="region of interest" description="Disordered" evidence="2">
    <location>
        <begin position="578"/>
        <end position="636"/>
    </location>
</feature>
<feature type="compositionally biased region" description="Basic and acidic residues" evidence="2">
    <location>
        <begin position="306"/>
        <end position="332"/>
    </location>
</feature>
<name>A0A8J2I0F1_9PLEO</name>
<dbReference type="InterPro" id="IPR024626">
    <property type="entry name" value="Kri1-like_C"/>
</dbReference>
<evidence type="ECO:0000259" key="3">
    <source>
        <dbReference type="Pfam" id="PF12936"/>
    </source>
</evidence>
<feature type="region of interest" description="Disordered" evidence="2">
    <location>
        <begin position="398"/>
        <end position="491"/>
    </location>
</feature>
<dbReference type="GeneID" id="67014751"/>
<feature type="domain" description="Kri1-like C-terminal" evidence="3">
    <location>
        <begin position="493"/>
        <end position="579"/>
    </location>
</feature>
<feature type="compositionally biased region" description="Acidic residues" evidence="2">
    <location>
        <begin position="434"/>
        <end position="463"/>
    </location>
</feature>
<evidence type="ECO:0000256" key="2">
    <source>
        <dbReference type="SAM" id="MobiDB-lite"/>
    </source>
</evidence>
<feature type="region of interest" description="Disordered" evidence="2">
    <location>
        <begin position="1"/>
        <end position="105"/>
    </location>
</feature>
<feature type="compositionally biased region" description="Basic residues" evidence="2">
    <location>
        <begin position="1"/>
        <end position="12"/>
    </location>
</feature>
<feature type="compositionally biased region" description="Basic and acidic residues" evidence="2">
    <location>
        <begin position="417"/>
        <end position="433"/>
    </location>
</feature>
<organism evidence="4 5">
    <name type="scientific">Alternaria atra</name>
    <dbReference type="NCBI Taxonomy" id="119953"/>
    <lineage>
        <taxon>Eukaryota</taxon>
        <taxon>Fungi</taxon>
        <taxon>Dikarya</taxon>
        <taxon>Ascomycota</taxon>
        <taxon>Pezizomycotina</taxon>
        <taxon>Dothideomycetes</taxon>
        <taxon>Pleosporomycetidae</taxon>
        <taxon>Pleosporales</taxon>
        <taxon>Pleosporineae</taxon>
        <taxon>Pleosporaceae</taxon>
        <taxon>Alternaria</taxon>
        <taxon>Alternaria sect. Ulocladioides</taxon>
    </lineage>
</organism>
<dbReference type="InterPro" id="IPR018034">
    <property type="entry name" value="Kri1"/>
</dbReference>
<dbReference type="RefSeq" id="XP_043166760.1">
    <property type="nucleotide sequence ID" value="XM_043310825.1"/>
</dbReference>
<evidence type="ECO:0000313" key="4">
    <source>
        <dbReference type="EMBL" id="CAG5153542.1"/>
    </source>
</evidence>
<evidence type="ECO:0000256" key="1">
    <source>
        <dbReference type="ARBA" id="ARBA00007473"/>
    </source>
</evidence>
<dbReference type="Pfam" id="PF05178">
    <property type="entry name" value="Kri1"/>
    <property type="match status" value="1"/>
</dbReference>